<dbReference type="InterPro" id="IPR032466">
    <property type="entry name" value="Metal_Hydrolase"/>
</dbReference>
<accession>A0A1D3TRE5</accession>
<dbReference type="STRING" id="1619234.SAMN05421730_100461"/>
<proteinExistence type="inferred from homology"/>
<sequence length="240" mass="26792">MNGFIDIHSHILPGVDDGPKGIEGSVAIIRAAYAEGITHMIATPHYRQGQYGRSVEELMEALGQVVEALREADIPVTVSLGNEIYYSGSVLEKLEVERLLTLGGSRYVLIEFSPGEEYRQIKGGLHALLLAGYRPVLAHAERYSCLRNDIRNLRELVRMGFCIQINASSISGGGGLFKQLFVNRLMREDLVHYVATDAHGIESRPPKLDRCIRKIEKKYGEDYVRTLLIDNPGKILEDDL</sequence>
<evidence type="ECO:0000256" key="2">
    <source>
        <dbReference type="ARBA" id="ARBA00013064"/>
    </source>
</evidence>
<dbReference type="EC" id="3.1.3.48" evidence="2"/>
<dbReference type="Pfam" id="PF19567">
    <property type="entry name" value="CpsB_CapC"/>
    <property type="match status" value="1"/>
</dbReference>
<comment type="catalytic activity">
    <reaction evidence="5">
        <text>O-phospho-L-tyrosyl-[protein] + H2O = L-tyrosyl-[protein] + phosphate</text>
        <dbReference type="Rhea" id="RHEA:10684"/>
        <dbReference type="Rhea" id="RHEA-COMP:10136"/>
        <dbReference type="Rhea" id="RHEA-COMP:20101"/>
        <dbReference type="ChEBI" id="CHEBI:15377"/>
        <dbReference type="ChEBI" id="CHEBI:43474"/>
        <dbReference type="ChEBI" id="CHEBI:46858"/>
        <dbReference type="ChEBI" id="CHEBI:61978"/>
        <dbReference type="EC" id="3.1.3.48"/>
    </reaction>
</comment>
<evidence type="ECO:0000256" key="5">
    <source>
        <dbReference type="ARBA" id="ARBA00051722"/>
    </source>
</evidence>
<keyword evidence="3" id="KW-0378">Hydrolase</keyword>
<comment type="similarity">
    <text evidence="1">Belongs to the metallo-dependent hydrolases superfamily. CpsB/CapC family.</text>
</comment>
<protein>
    <recommendedName>
        <fullName evidence="2">protein-tyrosine-phosphatase</fullName>
        <ecNumber evidence="2">3.1.3.48</ecNumber>
    </recommendedName>
</protein>
<keyword evidence="4" id="KW-0904">Protein phosphatase</keyword>
<dbReference type="GO" id="GO:0030145">
    <property type="term" value="F:manganese ion binding"/>
    <property type="evidence" value="ECO:0007669"/>
    <property type="project" value="InterPro"/>
</dbReference>
<dbReference type="UniPathway" id="UPA00934"/>
<dbReference type="PIRSF" id="PIRSF016557">
    <property type="entry name" value="Caps_synth_CpsB"/>
    <property type="match status" value="1"/>
</dbReference>
<dbReference type="OrthoDB" id="9788539at2"/>
<name>A0A1D3TRE5_9FIRM</name>
<reference evidence="6 7" key="1">
    <citation type="submission" date="2016-09" db="EMBL/GenBank/DDBJ databases">
        <authorList>
            <person name="Capua I."/>
            <person name="De Benedictis P."/>
            <person name="Joannis T."/>
            <person name="Lombin L.H."/>
            <person name="Cattoli G."/>
        </authorList>
    </citation>
    <scope>NUCLEOTIDE SEQUENCE [LARGE SCALE GENOMIC DNA]</scope>
    <source>
        <strain evidence="6 7">GluBS11</strain>
    </source>
</reference>
<dbReference type="AlphaFoldDB" id="A0A1D3TRE5"/>
<dbReference type="PANTHER" id="PTHR39181:SF1">
    <property type="entry name" value="TYROSINE-PROTEIN PHOSPHATASE YWQE"/>
    <property type="match status" value="1"/>
</dbReference>
<dbReference type="SUPFAM" id="SSF51556">
    <property type="entry name" value="Metallo-dependent hydrolases"/>
    <property type="match status" value="1"/>
</dbReference>
<dbReference type="GO" id="GO:0004725">
    <property type="term" value="F:protein tyrosine phosphatase activity"/>
    <property type="evidence" value="ECO:0007669"/>
    <property type="project" value="UniProtKB-EC"/>
</dbReference>
<dbReference type="Gene3D" id="3.20.20.140">
    <property type="entry name" value="Metal-dependent hydrolases"/>
    <property type="match status" value="1"/>
</dbReference>
<dbReference type="PANTHER" id="PTHR39181">
    <property type="entry name" value="TYROSINE-PROTEIN PHOSPHATASE YWQE"/>
    <property type="match status" value="1"/>
</dbReference>
<evidence type="ECO:0000256" key="1">
    <source>
        <dbReference type="ARBA" id="ARBA00005750"/>
    </source>
</evidence>
<organism evidence="6 7">
    <name type="scientific">Anaerobium acetethylicum</name>
    <dbReference type="NCBI Taxonomy" id="1619234"/>
    <lineage>
        <taxon>Bacteria</taxon>
        <taxon>Bacillati</taxon>
        <taxon>Bacillota</taxon>
        <taxon>Clostridia</taxon>
        <taxon>Lachnospirales</taxon>
        <taxon>Lachnospiraceae</taxon>
        <taxon>Anaerobium</taxon>
    </lineage>
</organism>
<dbReference type="EMBL" id="FMKA01000004">
    <property type="protein sequence ID" value="SCP96280.1"/>
    <property type="molecule type" value="Genomic_DNA"/>
</dbReference>
<gene>
    <name evidence="6" type="ORF">SAMN05421730_100461</name>
</gene>
<dbReference type="Proteomes" id="UP000199315">
    <property type="component" value="Unassembled WGS sequence"/>
</dbReference>
<dbReference type="GO" id="GO:0045227">
    <property type="term" value="P:capsule polysaccharide biosynthetic process"/>
    <property type="evidence" value="ECO:0007669"/>
    <property type="project" value="UniProtKB-UniPathway"/>
</dbReference>
<evidence type="ECO:0000313" key="7">
    <source>
        <dbReference type="Proteomes" id="UP000199315"/>
    </source>
</evidence>
<keyword evidence="7" id="KW-1185">Reference proteome</keyword>
<dbReference type="InterPro" id="IPR016667">
    <property type="entry name" value="Caps_polysacc_synth_CpsB/CapC"/>
</dbReference>
<evidence type="ECO:0000313" key="6">
    <source>
        <dbReference type="EMBL" id="SCP96280.1"/>
    </source>
</evidence>
<evidence type="ECO:0000256" key="4">
    <source>
        <dbReference type="ARBA" id="ARBA00022912"/>
    </source>
</evidence>
<evidence type="ECO:0000256" key="3">
    <source>
        <dbReference type="ARBA" id="ARBA00022801"/>
    </source>
</evidence>